<dbReference type="HOGENOM" id="CLU_176100_0_0_6"/>
<dbReference type="KEGG" id="cama:F384_13220"/>
<reference evidence="2 3" key="1">
    <citation type="journal article" date="2013" name="Appl. Microbiol. Biotechnol.">
        <title>Glycerol assimilation and production of 1,3-propanediol by Citrobacter amalonaticus Y19.</title>
        <authorList>
            <person name="Ainala S.K."/>
            <person name="Ashok S."/>
            <person name="Ko Y."/>
            <person name="Park S."/>
        </authorList>
    </citation>
    <scope>NUCLEOTIDE SEQUENCE [LARGE SCALE GENOMIC DNA]</scope>
    <source>
        <strain evidence="2 3">Y19</strain>
    </source>
</reference>
<dbReference type="OrthoDB" id="6571886at2"/>
<keyword evidence="1" id="KW-1133">Transmembrane helix</keyword>
<name>A0A0F6TVK0_CITAM</name>
<keyword evidence="1" id="KW-0472">Membrane</keyword>
<dbReference type="PATRIC" id="fig|1261127.3.peg.2781"/>
<dbReference type="Proteomes" id="UP000034085">
    <property type="component" value="Chromosome"/>
</dbReference>
<feature type="transmembrane region" description="Helical" evidence="1">
    <location>
        <begin position="27"/>
        <end position="44"/>
    </location>
</feature>
<accession>A0A0F6TVK0</accession>
<evidence type="ECO:0000256" key="1">
    <source>
        <dbReference type="SAM" id="Phobius"/>
    </source>
</evidence>
<dbReference type="Pfam" id="PF10810">
    <property type="entry name" value="DUF2545"/>
    <property type="match status" value="1"/>
</dbReference>
<dbReference type="EMBL" id="CP011132">
    <property type="protein sequence ID" value="AKE59449.1"/>
    <property type="molecule type" value="Genomic_DNA"/>
</dbReference>
<dbReference type="InterPro" id="IPR024470">
    <property type="entry name" value="DUF2545"/>
</dbReference>
<sequence length="80" mass="8725">MIFFLAFLLVSMLGVSGYIAQVLGWGSAISAFVGMVILAVLIYYTTMWLTAGDEMVTGLFLFLSPACGLIIRFMVGYGKR</sequence>
<gene>
    <name evidence="2" type="ORF">F384_13220</name>
</gene>
<proteinExistence type="predicted"/>
<keyword evidence="1" id="KW-0812">Transmembrane</keyword>
<dbReference type="AlphaFoldDB" id="A0A0F6TVK0"/>
<evidence type="ECO:0008006" key="4">
    <source>
        <dbReference type="Google" id="ProtNLM"/>
    </source>
</evidence>
<organism evidence="2 3">
    <name type="scientific">Citrobacter amalonaticus Y19</name>
    <dbReference type="NCBI Taxonomy" id="1261127"/>
    <lineage>
        <taxon>Bacteria</taxon>
        <taxon>Pseudomonadati</taxon>
        <taxon>Pseudomonadota</taxon>
        <taxon>Gammaproteobacteria</taxon>
        <taxon>Enterobacterales</taxon>
        <taxon>Enterobacteriaceae</taxon>
        <taxon>Citrobacter</taxon>
    </lineage>
</organism>
<dbReference type="RefSeq" id="WP_046483441.1">
    <property type="nucleotide sequence ID" value="NZ_CP011132.1"/>
</dbReference>
<protein>
    <recommendedName>
        <fullName evidence="4">Inner membrane protein</fullName>
    </recommendedName>
</protein>
<evidence type="ECO:0000313" key="2">
    <source>
        <dbReference type="EMBL" id="AKE59449.1"/>
    </source>
</evidence>
<evidence type="ECO:0000313" key="3">
    <source>
        <dbReference type="Proteomes" id="UP000034085"/>
    </source>
</evidence>
<feature type="transmembrane region" description="Helical" evidence="1">
    <location>
        <begin position="56"/>
        <end position="75"/>
    </location>
</feature>